<dbReference type="EMBL" id="LR901166">
    <property type="protein sequence ID" value="CAD7247963.1"/>
    <property type="molecule type" value="Genomic_DNA"/>
</dbReference>
<dbReference type="AlphaFoldDB" id="A0A7R9A551"/>
<dbReference type="Gene3D" id="1.10.287.1970">
    <property type="match status" value="2"/>
</dbReference>
<comment type="subunit">
    <text evidence="2">Homodimer.</text>
</comment>
<dbReference type="GO" id="GO:0042853">
    <property type="term" value="P:L-alanine catabolic process"/>
    <property type="evidence" value="ECO:0007669"/>
    <property type="project" value="UniProtKB-UniPathway"/>
</dbReference>
<dbReference type="FunFam" id="3.90.1150.10:FF:000151">
    <property type="entry name" value="Alanine aminotransferase 2"/>
    <property type="match status" value="1"/>
</dbReference>
<reference evidence="11" key="1">
    <citation type="submission" date="2020-11" db="EMBL/GenBank/DDBJ databases">
        <authorList>
            <person name="Tran Van P."/>
        </authorList>
    </citation>
    <scope>NUCLEOTIDE SEQUENCE</scope>
</reference>
<dbReference type="OrthoDB" id="1732682at2759"/>
<dbReference type="EMBL" id="CAJPEV010001649">
    <property type="protein sequence ID" value="CAG0893698.1"/>
    <property type="molecule type" value="Genomic_DNA"/>
</dbReference>
<comment type="catalytic activity">
    <reaction evidence="9">
        <text>L-alanine + 2-oxoglutarate = pyruvate + L-glutamate</text>
        <dbReference type="Rhea" id="RHEA:19453"/>
        <dbReference type="ChEBI" id="CHEBI:15361"/>
        <dbReference type="ChEBI" id="CHEBI:16810"/>
        <dbReference type="ChEBI" id="CHEBI:29985"/>
        <dbReference type="ChEBI" id="CHEBI:57972"/>
        <dbReference type="EC" id="2.6.1.2"/>
    </reaction>
</comment>
<dbReference type="InterPro" id="IPR015424">
    <property type="entry name" value="PyrdxlP-dep_Trfase"/>
</dbReference>
<dbReference type="FunFam" id="3.90.1150.10:FF:000010">
    <property type="entry name" value="Alanine aminotransferase 2"/>
    <property type="match status" value="1"/>
</dbReference>
<dbReference type="InterPro" id="IPR004839">
    <property type="entry name" value="Aminotransferase_I/II_large"/>
</dbReference>
<keyword evidence="5" id="KW-0663">Pyridoxal phosphate</keyword>
<dbReference type="CDD" id="cd00609">
    <property type="entry name" value="AAT_like"/>
    <property type="match status" value="2"/>
</dbReference>
<feature type="domain" description="Aminotransferase class I/classII large" evidence="10">
    <location>
        <begin position="69"/>
        <end position="429"/>
    </location>
</feature>
<dbReference type="InterPro" id="IPR015421">
    <property type="entry name" value="PyrdxlP-dep_Trfase_major"/>
</dbReference>
<evidence type="ECO:0000256" key="3">
    <source>
        <dbReference type="ARBA" id="ARBA00022576"/>
    </source>
</evidence>
<evidence type="ECO:0000256" key="4">
    <source>
        <dbReference type="ARBA" id="ARBA00022679"/>
    </source>
</evidence>
<dbReference type="PANTHER" id="PTHR11751:SF29">
    <property type="entry name" value="ALANINE TRANSAMINASE"/>
    <property type="match status" value="1"/>
</dbReference>
<comment type="cofactor">
    <cofactor evidence="1">
        <name>pyridoxal 5'-phosphate</name>
        <dbReference type="ChEBI" id="CHEBI:597326"/>
    </cofactor>
</comment>
<keyword evidence="3" id="KW-0032">Aminotransferase</keyword>
<gene>
    <name evidence="11" type="ORF">DSTB1V02_LOCUS7786</name>
</gene>
<sequence>MANLSLESVNACLRAMEYAVKGPVAVRAGEIEKEMQQGVVKPFAEVTRANNGDSHAMGQKPITFLRQVVSLCVTPSLLDDPKFPEDAKERARRLLAGCKGHSIGSYTDSVGIEVIRQDVAKYIHERDGGVPSNPDDILLCAGAAEGIRACMKLLNQAIDGKKPGVMISVPQYPLYTASIAEFDMFPVNYYLDESQNWGLDMKELKRAIDESRELCNPRQVLTRENIQDIIKFAYQEKLIVFADEVYQHNVYAAGSRFHSFKKTMIEMGHPYDKMELFSFMSASKGYMGECGFRGGYGEIVNMDPDVKKILLKSLSAKSCPTVLGQIAMDVVVNPPRQGEPSYESFEKEKAAVLGSLAERAKMIADTFNSMPGFSCNPVQGAMYAFPRLELPAKAIQAAERAGQQPDFFYCMSLLEETGICIIPGSGFGQVPGTYHFRRMHRRALPPWAAVSRLASPRCVRGLRRNFAMSAAMQKNITLENMSLCLKTMEYAVRGPLVIRAGEIEKEIQQGAEKPFSEVIRANIGDAHAMGQKPITFLRQVVSLCVTPSLLDDPKFPEDAKERARRLLAGCKGHSSGSYSDSAGIEVIRQDVANYIQERDGGVPSNPDDILLCAGASEGIRACLKLLNQTIDGKKPGVMIPIPQYPLYTASIAEFDLHAINYYLNESRNWGLDMKELKRSVDEARGICHPRALVVLTKENIQDIIMFALHEKLVLFADEVYQHNVYAAGSQYHSFKKTMMEMGHPYDKMELFSFMSTSKGYMGECGFRGGYGEIVNLDPDVKKMLLKSISAKLCPTVLGQVAMDVVVNPPRQGEPSYESFEEEKAAVLGSLAERAKMIADTFNSMPGFSCNPVQGAMYAFPRLELPAKAIQAAERAGQQPDFLYCMSLLEETGICIIPGSGFGQVPGTYHFRTTILPQPEKLKDMLKKIQDFHFMFLERYK</sequence>
<evidence type="ECO:0000313" key="11">
    <source>
        <dbReference type="EMBL" id="CAD7247963.1"/>
    </source>
</evidence>
<dbReference type="SUPFAM" id="SSF53383">
    <property type="entry name" value="PLP-dependent transferases"/>
    <property type="match status" value="2"/>
</dbReference>
<keyword evidence="12" id="KW-1185">Reference proteome</keyword>
<organism evidence="11">
    <name type="scientific">Darwinula stevensoni</name>
    <dbReference type="NCBI Taxonomy" id="69355"/>
    <lineage>
        <taxon>Eukaryota</taxon>
        <taxon>Metazoa</taxon>
        <taxon>Ecdysozoa</taxon>
        <taxon>Arthropoda</taxon>
        <taxon>Crustacea</taxon>
        <taxon>Oligostraca</taxon>
        <taxon>Ostracoda</taxon>
        <taxon>Podocopa</taxon>
        <taxon>Podocopida</taxon>
        <taxon>Darwinulocopina</taxon>
        <taxon>Darwinuloidea</taxon>
        <taxon>Darwinulidae</taxon>
        <taxon>Darwinula</taxon>
    </lineage>
</organism>
<dbReference type="FunFam" id="3.40.640.10:FF:000012">
    <property type="entry name" value="alanine aminotransferase 2"/>
    <property type="match status" value="2"/>
</dbReference>
<dbReference type="GO" id="GO:0004021">
    <property type="term" value="F:L-alanine:2-oxoglutarate aminotransferase activity"/>
    <property type="evidence" value="ECO:0007669"/>
    <property type="project" value="UniProtKB-EC"/>
</dbReference>
<accession>A0A7R9A551</accession>
<evidence type="ECO:0000256" key="2">
    <source>
        <dbReference type="ARBA" id="ARBA00011738"/>
    </source>
</evidence>
<protein>
    <recommendedName>
        <fullName evidence="8">alanine transaminase</fullName>
        <ecNumber evidence="8">2.6.1.2</ecNumber>
    </recommendedName>
</protein>
<evidence type="ECO:0000256" key="7">
    <source>
        <dbReference type="ARBA" id="ARBA00025785"/>
    </source>
</evidence>
<keyword evidence="4" id="KW-0808">Transferase</keyword>
<evidence type="ECO:0000313" key="12">
    <source>
        <dbReference type="Proteomes" id="UP000677054"/>
    </source>
</evidence>
<evidence type="ECO:0000256" key="8">
    <source>
        <dbReference type="ARBA" id="ARBA00026106"/>
    </source>
</evidence>
<name>A0A7R9A551_9CRUS</name>
<comment type="pathway">
    <text evidence="6">Amino-acid degradation; L-alanine degradation via transaminase pathway; pyruvate from L-alanine: step 1/1.</text>
</comment>
<dbReference type="InterPro" id="IPR015422">
    <property type="entry name" value="PyrdxlP-dep_Trfase_small"/>
</dbReference>
<dbReference type="Gene3D" id="3.40.640.10">
    <property type="entry name" value="Type I PLP-dependent aspartate aminotransferase-like (Major domain)"/>
    <property type="match status" value="2"/>
</dbReference>
<dbReference type="PANTHER" id="PTHR11751">
    <property type="entry name" value="ALANINE AMINOTRANSFERASE"/>
    <property type="match status" value="1"/>
</dbReference>
<evidence type="ECO:0000256" key="6">
    <source>
        <dbReference type="ARBA" id="ARBA00025708"/>
    </source>
</evidence>
<proteinExistence type="inferred from homology"/>
<feature type="domain" description="Aminotransferase class I/classII large" evidence="10">
    <location>
        <begin position="542"/>
        <end position="928"/>
    </location>
</feature>
<dbReference type="FunFam" id="1.10.287.1970:FF:000001">
    <property type="entry name" value="Alanine aminotransferase 2"/>
    <property type="match status" value="2"/>
</dbReference>
<dbReference type="GO" id="GO:0030170">
    <property type="term" value="F:pyridoxal phosphate binding"/>
    <property type="evidence" value="ECO:0007669"/>
    <property type="project" value="InterPro"/>
</dbReference>
<evidence type="ECO:0000259" key="10">
    <source>
        <dbReference type="Pfam" id="PF00155"/>
    </source>
</evidence>
<dbReference type="Gene3D" id="3.90.1150.10">
    <property type="entry name" value="Aspartate Aminotransferase, domain 1"/>
    <property type="match status" value="2"/>
</dbReference>
<dbReference type="Proteomes" id="UP000677054">
    <property type="component" value="Unassembled WGS sequence"/>
</dbReference>
<comment type="similarity">
    <text evidence="7">Belongs to the class-I pyridoxal-phosphate-dependent aminotransferase family. Alanine aminotransferase subfamily.</text>
</comment>
<evidence type="ECO:0000256" key="9">
    <source>
        <dbReference type="ARBA" id="ARBA00047412"/>
    </source>
</evidence>
<dbReference type="InterPro" id="IPR045088">
    <property type="entry name" value="ALAT1/2-like"/>
</dbReference>
<dbReference type="UniPathway" id="UPA00528">
    <property type="reaction ID" value="UER00586"/>
</dbReference>
<dbReference type="EC" id="2.6.1.2" evidence="8"/>
<evidence type="ECO:0000256" key="5">
    <source>
        <dbReference type="ARBA" id="ARBA00022898"/>
    </source>
</evidence>
<evidence type="ECO:0000256" key="1">
    <source>
        <dbReference type="ARBA" id="ARBA00001933"/>
    </source>
</evidence>
<dbReference type="Pfam" id="PF00155">
    <property type="entry name" value="Aminotran_1_2"/>
    <property type="match status" value="2"/>
</dbReference>